<evidence type="ECO:0000313" key="2">
    <source>
        <dbReference type="Proteomes" id="UP000683360"/>
    </source>
</evidence>
<gene>
    <name evidence="1" type="ORF">MEDL_24567</name>
</gene>
<sequence>MSDSGIMKPEGIPIRNVQEYTTHSWRSWKRKNVYLVNVTFFRQEKVKQVYVFRKSATKFSTFHSDKLLRESRRGLAIQNNTSYRNWCVLSKMLIVATSSNGQNAIFCVQVIETSGLSFISQDDLEYVCTCDCKDTSATVNKSISKFTRDLNVDRITLVENHFVYNAAIIGCIQ</sequence>
<dbReference type="OrthoDB" id="10373996at2759"/>
<comment type="caution">
    <text evidence="1">The sequence shown here is derived from an EMBL/GenBank/DDBJ whole genome shotgun (WGS) entry which is preliminary data.</text>
</comment>
<protein>
    <submittedName>
        <fullName evidence="1">Uncharacterized protein</fullName>
    </submittedName>
</protein>
<name>A0A8S3RUW1_MYTED</name>
<dbReference type="AlphaFoldDB" id="A0A8S3RUW1"/>
<keyword evidence="2" id="KW-1185">Reference proteome</keyword>
<dbReference type="EMBL" id="CAJPWZ010001235">
    <property type="protein sequence ID" value="CAG2210493.1"/>
    <property type="molecule type" value="Genomic_DNA"/>
</dbReference>
<reference evidence="1" key="1">
    <citation type="submission" date="2021-03" db="EMBL/GenBank/DDBJ databases">
        <authorList>
            <person name="Bekaert M."/>
        </authorList>
    </citation>
    <scope>NUCLEOTIDE SEQUENCE</scope>
</reference>
<evidence type="ECO:0000313" key="1">
    <source>
        <dbReference type="EMBL" id="CAG2210493.1"/>
    </source>
</evidence>
<dbReference type="Proteomes" id="UP000683360">
    <property type="component" value="Unassembled WGS sequence"/>
</dbReference>
<accession>A0A8S3RUW1</accession>
<proteinExistence type="predicted"/>
<organism evidence="1 2">
    <name type="scientific">Mytilus edulis</name>
    <name type="common">Blue mussel</name>
    <dbReference type="NCBI Taxonomy" id="6550"/>
    <lineage>
        <taxon>Eukaryota</taxon>
        <taxon>Metazoa</taxon>
        <taxon>Spiralia</taxon>
        <taxon>Lophotrochozoa</taxon>
        <taxon>Mollusca</taxon>
        <taxon>Bivalvia</taxon>
        <taxon>Autobranchia</taxon>
        <taxon>Pteriomorphia</taxon>
        <taxon>Mytilida</taxon>
        <taxon>Mytiloidea</taxon>
        <taxon>Mytilidae</taxon>
        <taxon>Mytilinae</taxon>
        <taxon>Mytilus</taxon>
    </lineage>
</organism>